<dbReference type="InterPro" id="IPR039538">
    <property type="entry name" value="BetI_C"/>
</dbReference>
<dbReference type="PANTHER" id="PTHR30055:SF234">
    <property type="entry name" value="HTH-TYPE TRANSCRIPTIONAL REGULATOR BETI"/>
    <property type="match status" value="1"/>
</dbReference>
<dbReference type="InterPro" id="IPR023772">
    <property type="entry name" value="DNA-bd_HTH_TetR-type_CS"/>
</dbReference>
<dbReference type="SUPFAM" id="SSF46689">
    <property type="entry name" value="Homeodomain-like"/>
    <property type="match status" value="1"/>
</dbReference>
<dbReference type="GO" id="GO:0000976">
    <property type="term" value="F:transcription cis-regulatory region binding"/>
    <property type="evidence" value="ECO:0007669"/>
    <property type="project" value="TreeGrafter"/>
</dbReference>
<evidence type="ECO:0000256" key="1">
    <source>
        <dbReference type="ARBA" id="ARBA00022491"/>
    </source>
</evidence>
<dbReference type="PANTHER" id="PTHR30055">
    <property type="entry name" value="HTH-TYPE TRANSCRIPTIONAL REGULATOR RUTR"/>
    <property type="match status" value="1"/>
</dbReference>
<feature type="DNA-binding region" description="H-T-H motif" evidence="5">
    <location>
        <begin position="34"/>
        <end position="53"/>
    </location>
</feature>
<evidence type="ECO:0000259" key="6">
    <source>
        <dbReference type="PROSITE" id="PS50977"/>
    </source>
</evidence>
<dbReference type="PROSITE" id="PS01081">
    <property type="entry name" value="HTH_TETR_1"/>
    <property type="match status" value="1"/>
</dbReference>
<feature type="domain" description="HTH tetR-type" evidence="6">
    <location>
        <begin position="11"/>
        <end position="71"/>
    </location>
</feature>
<dbReference type="GO" id="GO:0003700">
    <property type="term" value="F:DNA-binding transcription factor activity"/>
    <property type="evidence" value="ECO:0007669"/>
    <property type="project" value="TreeGrafter"/>
</dbReference>
<name>A0A255EKH1_9ACTN</name>
<keyword evidence="3 5" id="KW-0238">DNA-binding</keyword>
<dbReference type="PRINTS" id="PR00455">
    <property type="entry name" value="HTHTETR"/>
</dbReference>
<dbReference type="SUPFAM" id="SSF48498">
    <property type="entry name" value="Tetracyclin repressor-like, C-terminal domain"/>
    <property type="match status" value="1"/>
</dbReference>
<evidence type="ECO:0000313" key="8">
    <source>
        <dbReference type="Proteomes" id="UP000216300"/>
    </source>
</evidence>
<sequence>MARTADPQRSAQRRQALVDMAAVMFAERGFEETSVADVARGAGVSPASVFYYFGDKPALFRAIFVEDGPKVRAVLDRYADRPPTEAILSILDELVADADSPLALGLVIELMRRVRHDSELLAVVEATDATTRDELTRHVARGIAAGEIDPALDPAETAAWLQSLCDGCFLSGAEGGPPAAKLRRTVAAYLAVGVSHG</sequence>
<evidence type="ECO:0000256" key="2">
    <source>
        <dbReference type="ARBA" id="ARBA00023015"/>
    </source>
</evidence>
<dbReference type="InterPro" id="IPR001647">
    <property type="entry name" value="HTH_TetR"/>
</dbReference>
<gene>
    <name evidence="7" type="ORF">CGZ91_00205</name>
</gene>
<keyword evidence="8" id="KW-1185">Reference proteome</keyword>
<comment type="caution">
    <text evidence="7">The sequence shown here is derived from an EMBL/GenBank/DDBJ whole genome shotgun (WGS) entry which is preliminary data.</text>
</comment>
<protein>
    <submittedName>
        <fullName evidence="7">TetR family transcriptional regulator</fullName>
    </submittedName>
</protein>
<accession>A0A255EKH1</accession>
<reference evidence="7 8" key="1">
    <citation type="submission" date="2017-07" db="EMBL/GenBank/DDBJ databases">
        <title>Draft whole genome sequences of clinical Proprionibacteriaceae strains.</title>
        <authorList>
            <person name="Bernier A.-M."/>
            <person name="Bernard K."/>
            <person name="Domingo M.-C."/>
        </authorList>
    </citation>
    <scope>NUCLEOTIDE SEQUENCE [LARGE SCALE GENOMIC DNA]</scope>
    <source>
        <strain evidence="7 8">NML 150081</strain>
    </source>
</reference>
<keyword evidence="4" id="KW-0804">Transcription</keyword>
<dbReference type="AlphaFoldDB" id="A0A255EKH1"/>
<dbReference type="InterPro" id="IPR050109">
    <property type="entry name" value="HTH-type_TetR-like_transc_reg"/>
</dbReference>
<dbReference type="InterPro" id="IPR036271">
    <property type="entry name" value="Tet_transcr_reg_TetR-rel_C_sf"/>
</dbReference>
<dbReference type="Gene3D" id="1.10.357.10">
    <property type="entry name" value="Tetracycline Repressor, domain 2"/>
    <property type="match status" value="1"/>
</dbReference>
<dbReference type="RefSeq" id="WP_094452020.1">
    <property type="nucleotide sequence ID" value="NZ_NMVJ01000001.1"/>
</dbReference>
<evidence type="ECO:0000256" key="4">
    <source>
        <dbReference type="ARBA" id="ARBA00023163"/>
    </source>
</evidence>
<dbReference type="Proteomes" id="UP000216300">
    <property type="component" value="Unassembled WGS sequence"/>
</dbReference>
<keyword evidence="2" id="KW-0805">Transcription regulation</keyword>
<proteinExistence type="predicted"/>
<evidence type="ECO:0000256" key="5">
    <source>
        <dbReference type="PROSITE-ProRule" id="PRU00335"/>
    </source>
</evidence>
<dbReference type="InterPro" id="IPR009057">
    <property type="entry name" value="Homeodomain-like_sf"/>
</dbReference>
<dbReference type="PROSITE" id="PS50977">
    <property type="entry name" value="HTH_TETR_2"/>
    <property type="match status" value="1"/>
</dbReference>
<dbReference type="OrthoDB" id="3210235at2"/>
<evidence type="ECO:0000256" key="3">
    <source>
        <dbReference type="ARBA" id="ARBA00023125"/>
    </source>
</evidence>
<organism evidence="7 8">
    <name type="scientific">Parenemella sanctibonifatiensis</name>
    <dbReference type="NCBI Taxonomy" id="2016505"/>
    <lineage>
        <taxon>Bacteria</taxon>
        <taxon>Bacillati</taxon>
        <taxon>Actinomycetota</taxon>
        <taxon>Actinomycetes</taxon>
        <taxon>Propionibacteriales</taxon>
        <taxon>Propionibacteriaceae</taxon>
        <taxon>Parenemella</taxon>
    </lineage>
</organism>
<dbReference type="EMBL" id="NMVJ01000001">
    <property type="protein sequence ID" value="OYN91994.1"/>
    <property type="molecule type" value="Genomic_DNA"/>
</dbReference>
<keyword evidence="1" id="KW-0678">Repressor</keyword>
<dbReference type="Pfam" id="PF00440">
    <property type="entry name" value="TetR_N"/>
    <property type="match status" value="1"/>
</dbReference>
<dbReference type="Pfam" id="PF13977">
    <property type="entry name" value="TetR_C_6"/>
    <property type="match status" value="1"/>
</dbReference>
<evidence type="ECO:0000313" key="7">
    <source>
        <dbReference type="EMBL" id="OYN91994.1"/>
    </source>
</evidence>